<comment type="cofactor">
    <cofactor evidence="1">
        <name>Fe(2+)</name>
        <dbReference type="ChEBI" id="CHEBI:29033"/>
    </cofactor>
</comment>
<sequence length="396" mass="46542">MGWKSVMHDAKLGHRPRLKGNWERDGMYDAFPDLLDRLERGENYKSFYIDDETAERWKKTQVPALLDAQTLTREAFHQYERDSIPSIIKNIPAGYDGGKYVGAWGATEHWKLKVLRNNDAILERKFKCGEDDDEKTIKVKLEDFLCYMEENRDDSPLYIFDSHFLDHKDADRLRSDYSVPSYFSDDLFRFISESRRPPYRWWLLGPKRSGTCVHIDPLATGAWNTLIVGQKRWVLFPPHVSKKVVKGSGLVRDDEDDEAVHYFSFILPRIKRKAAMLKGLPKYKDFCCFEFTQNAGETIYVPNGWWHAVLNLTDTVAVTQNFCSPRNFDESWIKTRKGRKRMAWKLLCALEQNGYPELAERARFLNERDNFVMKYDPAEIEKRERAEAAKRQKKKK</sequence>
<accession>A0A448ZRA4</accession>
<evidence type="ECO:0000256" key="8">
    <source>
        <dbReference type="ARBA" id="ARBA00023015"/>
    </source>
</evidence>
<comment type="subcellular location">
    <subcellularLocation>
        <location evidence="2">Nucleus</location>
    </subcellularLocation>
</comment>
<dbReference type="PANTHER" id="PTHR12480:SF32">
    <property type="entry name" value="BIFUNCTIONAL ARGININE DEMETHYLASE AND LYSYL-HYDROXYLASE JMJD6"/>
    <property type="match status" value="1"/>
</dbReference>
<dbReference type="GO" id="GO:0106140">
    <property type="term" value="F:P-TEFb complex binding"/>
    <property type="evidence" value="ECO:0007669"/>
    <property type="project" value="TreeGrafter"/>
</dbReference>
<evidence type="ECO:0000259" key="12">
    <source>
        <dbReference type="PROSITE" id="PS51184"/>
    </source>
</evidence>
<dbReference type="GO" id="GO:0046872">
    <property type="term" value="F:metal ion binding"/>
    <property type="evidence" value="ECO:0007669"/>
    <property type="project" value="UniProtKB-KW"/>
</dbReference>
<evidence type="ECO:0000256" key="11">
    <source>
        <dbReference type="ARBA" id="ARBA00038068"/>
    </source>
</evidence>
<evidence type="ECO:0000256" key="3">
    <source>
        <dbReference type="ARBA" id="ARBA00022723"/>
    </source>
</evidence>
<comment type="similarity">
    <text evidence="11">Belongs to the JMJD6 family.</text>
</comment>
<dbReference type="AlphaFoldDB" id="A0A448ZRA4"/>
<keyword evidence="7" id="KW-0408">Iron</keyword>
<gene>
    <name evidence="13" type="ORF">PSNMU_V1.4_AUG-EV-PASAV3_0116960</name>
</gene>
<evidence type="ECO:0000256" key="5">
    <source>
        <dbReference type="ARBA" id="ARBA00022964"/>
    </source>
</evidence>
<name>A0A448ZRA4_9STRA</name>
<dbReference type="Gene3D" id="2.60.120.650">
    <property type="entry name" value="Cupin"/>
    <property type="match status" value="1"/>
</dbReference>
<feature type="domain" description="JmjC" evidence="12">
    <location>
        <begin position="168"/>
        <end position="339"/>
    </location>
</feature>
<evidence type="ECO:0000256" key="6">
    <source>
        <dbReference type="ARBA" id="ARBA00023002"/>
    </source>
</evidence>
<evidence type="ECO:0000256" key="10">
    <source>
        <dbReference type="ARBA" id="ARBA00023242"/>
    </source>
</evidence>
<keyword evidence="8" id="KW-0805">Transcription regulation</keyword>
<keyword evidence="6" id="KW-0560">Oxidoreductase</keyword>
<proteinExistence type="inferred from homology"/>
<dbReference type="InterPro" id="IPR003347">
    <property type="entry name" value="JmjC_dom"/>
</dbReference>
<keyword evidence="9" id="KW-0804">Transcription</keyword>
<dbReference type="SUPFAM" id="SSF51197">
    <property type="entry name" value="Clavaminate synthase-like"/>
    <property type="match status" value="1"/>
</dbReference>
<organism evidence="13 14">
    <name type="scientific">Pseudo-nitzschia multistriata</name>
    <dbReference type="NCBI Taxonomy" id="183589"/>
    <lineage>
        <taxon>Eukaryota</taxon>
        <taxon>Sar</taxon>
        <taxon>Stramenopiles</taxon>
        <taxon>Ochrophyta</taxon>
        <taxon>Bacillariophyta</taxon>
        <taxon>Bacillariophyceae</taxon>
        <taxon>Bacillariophycidae</taxon>
        <taxon>Bacillariales</taxon>
        <taxon>Bacillariaceae</taxon>
        <taxon>Pseudo-nitzschia</taxon>
    </lineage>
</organism>
<evidence type="ECO:0000313" key="14">
    <source>
        <dbReference type="Proteomes" id="UP000291116"/>
    </source>
</evidence>
<evidence type="ECO:0000256" key="9">
    <source>
        <dbReference type="ARBA" id="ARBA00023163"/>
    </source>
</evidence>
<dbReference type="GO" id="GO:0033749">
    <property type="term" value="F:histone H4R3 demethylase activity"/>
    <property type="evidence" value="ECO:0007669"/>
    <property type="project" value="TreeGrafter"/>
</dbReference>
<dbReference type="Pfam" id="PF02373">
    <property type="entry name" value="JmjC"/>
    <property type="match status" value="1"/>
</dbReference>
<keyword evidence="14" id="KW-1185">Reference proteome</keyword>
<evidence type="ECO:0000256" key="2">
    <source>
        <dbReference type="ARBA" id="ARBA00004123"/>
    </source>
</evidence>
<evidence type="ECO:0000256" key="7">
    <source>
        <dbReference type="ARBA" id="ARBA00023004"/>
    </source>
</evidence>
<dbReference type="PANTHER" id="PTHR12480">
    <property type="entry name" value="ARGININE DEMETHYLASE AND LYSYL-HYDROXYLASE JMJD"/>
    <property type="match status" value="1"/>
</dbReference>
<dbReference type="GO" id="GO:0005634">
    <property type="term" value="C:nucleus"/>
    <property type="evidence" value="ECO:0007669"/>
    <property type="project" value="UniProtKB-SubCell"/>
</dbReference>
<dbReference type="PROSITE" id="PS51184">
    <property type="entry name" value="JMJC"/>
    <property type="match status" value="1"/>
</dbReference>
<keyword evidence="4" id="KW-0156">Chromatin regulator</keyword>
<dbReference type="Proteomes" id="UP000291116">
    <property type="component" value="Unassembled WGS sequence"/>
</dbReference>
<dbReference type="InterPro" id="IPR050910">
    <property type="entry name" value="JMJD6_ArgDemeth/LysHydrox"/>
</dbReference>
<dbReference type="EMBL" id="CAACVS010000650">
    <property type="protein sequence ID" value="VEU44580.1"/>
    <property type="molecule type" value="Genomic_DNA"/>
</dbReference>
<keyword evidence="10" id="KW-0539">Nucleus</keyword>
<keyword evidence="5" id="KW-0223">Dioxygenase</keyword>
<evidence type="ECO:0000256" key="1">
    <source>
        <dbReference type="ARBA" id="ARBA00001954"/>
    </source>
</evidence>
<dbReference type="SMART" id="SM00558">
    <property type="entry name" value="JmjC"/>
    <property type="match status" value="1"/>
</dbReference>
<dbReference type="Gene3D" id="1.20.1280.270">
    <property type="match status" value="1"/>
</dbReference>
<dbReference type="GO" id="GO:0005737">
    <property type="term" value="C:cytoplasm"/>
    <property type="evidence" value="ECO:0007669"/>
    <property type="project" value="TreeGrafter"/>
</dbReference>
<reference evidence="13 14" key="1">
    <citation type="submission" date="2019-01" db="EMBL/GenBank/DDBJ databases">
        <authorList>
            <person name="Ferrante I. M."/>
        </authorList>
    </citation>
    <scope>NUCLEOTIDE SEQUENCE [LARGE SCALE GENOMIC DNA]</scope>
    <source>
        <strain evidence="13 14">B856</strain>
    </source>
</reference>
<protein>
    <recommendedName>
        <fullName evidence="12">JmjC domain-containing protein</fullName>
    </recommendedName>
</protein>
<dbReference type="OrthoDB" id="424465at2759"/>
<keyword evidence="3" id="KW-0479">Metal-binding</keyword>
<evidence type="ECO:0000256" key="4">
    <source>
        <dbReference type="ARBA" id="ARBA00022853"/>
    </source>
</evidence>
<evidence type="ECO:0000313" key="13">
    <source>
        <dbReference type="EMBL" id="VEU44580.1"/>
    </source>
</evidence>